<evidence type="ECO:0000259" key="5">
    <source>
        <dbReference type="Pfam" id="PF00561"/>
    </source>
</evidence>
<evidence type="ECO:0000313" key="6">
    <source>
        <dbReference type="EMBL" id="GAA4979053.1"/>
    </source>
</evidence>
<dbReference type="GO" id="GO:0016787">
    <property type="term" value="F:hydrolase activity"/>
    <property type="evidence" value="ECO:0007669"/>
    <property type="project" value="UniProtKB-KW"/>
</dbReference>
<dbReference type="SUPFAM" id="SSF53474">
    <property type="entry name" value="alpha/beta-Hydrolases"/>
    <property type="match status" value="1"/>
</dbReference>
<keyword evidence="3 6" id="KW-0378">Hydrolase</keyword>
<dbReference type="Gene3D" id="3.40.50.1820">
    <property type="entry name" value="alpha/beta hydrolase"/>
    <property type="match status" value="1"/>
</dbReference>
<feature type="region of interest" description="Disordered" evidence="4">
    <location>
        <begin position="49"/>
        <end position="74"/>
    </location>
</feature>
<dbReference type="PANTHER" id="PTHR43248:SF29">
    <property type="entry name" value="TRIPEPTIDYL AMINOPEPTIDASE"/>
    <property type="match status" value="1"/>
</dbReference>
<accession>A0ABP9HUP0</accession>
<evidence type="ECO:0000256" key="4">
    <source>
        <dbReference type="SAM" id="MobiDB-lite"/>
    </source>
</evidence>
<evidence type="ECO:0000256" key="1">
    <source>
        <dbReference type="ARBA" id="ARBA00010088"/>
    </source>
</evidence>
<feature type="region of interest" description="Disordered" evidence="4">
    <location>
        <begin position="513"/>
        <end position="535"/>
    </location>
</feature>
<protein>
    <submittedName>
        <fullName evidence="6">Alpha/beta hydrolase</fullName>
    </submittedName>
</protein>
<evidence type="ECO:0000256" key="3">
    <source>
        <dbReference type="ARBA" id="ARBA00022801"/>
    </source>
</evidence>
<dbReference type="PANTHER" id="PTHR43248">
    <property type="entry name" value="2-SUCCINYL-6-HYDROXY-2,4-CYCLOHEXADIENE-1-CARBOXYLATE SYNTHASE"/>
    <property type="match status" value="1"/>
</dbReference>
<reference evidence="7" key="1">
    <citation type="journal article" date="2019" name="Int. J. Syst. Evol. Microbiol.">
        <title>The Global Catalogue of Microorganisms (GCM) 10K type strain sequencing project: providing services to taxonomists for standard genome sequencing and annotation.</title>
        <authorList>
            <consortium name="The Broad Institute Genomics Platform"/>
            <consortium name="The Broad Institute Genome Sequencing Center for Infectious Disease"/>
            <person name="Wu L."/>
            <person name="Ma J."/>
        </authorList>
    </citation>
    <scope>NUCLEOTIDE SEQUENCE [LARGE SCALE GENOMIC DNA]</scope>
    <source>
        <strain evidence="7">JCM 17986</strain>
    </source>
</reference>
<dbReference type="Pfam" id="PF00561">
    <property type="entry name" value="Abhydrolase_1"/>
    <property type="match status" value="1"/>
</dbReference>
<feature type="compositionally biased region" description="Low complexity" evidence="4">
    <location>
        <begin position="7"/>
        <end position="26"/>
    </location>
</feature>
<proteinExistence type="inferred from homology"/>
<feature type="domain" description="AB hydrolase-1" evidence="5">
    <location>
        <begin position="117"/>
        <end position="488"/>
    </location>
</feature>
<gene>
    <name evidence="6" type="ORF">GCM10023205_54300</name>
</gene>
<organism evidence="6 7">
    <name type="scientific">Yinghuangia aomiensis</name>
    <dbReference type="NCBI Taxonomy" id="676205"/>
    <lineage>
        <taxon>Bacteria</taxon>
        <taxon>Bacillati</taxon>
        <taxon>Actinomycetota</taxon>
        <taxon>Actinomycetes</taxon>
        <taxon>Kitasatosporales</taxon>
        <taxon>Streptomycetaceae</taxon>
        <taxon>Yinghuangia</taxon>
    </lineage>
</organism>
<sequence>MRGGSTGNAAGRPERAPGAGTASAAGARRRGIAVVLAALAVAASAAAAPADTPAPQPAPEHAAPGVQWGTCPPRTTAGERCGTVAVPLDHDHPGDRTLQIGVSRSPATGSAAERQGVLLINFGGPGAGAVGSAAAFARLLPDPVRRAYDVVGFDPRGRATSTHVDCLDLATFARAPKPDTALTTAAGQQAIVDAARVYSDGCKAKAPDLLPYLTTRQIADDMDAIRTAFGEDKINYLGYSYGTYLGAVYGQRHPDRVRRMILDSIVDPTQVWYGTGAGQAHAFWLRWRDWADWTARHDAAYGLGTTRDAVLAAWNRTREALAASPADGALGGTEFDTLTIGGLYSDRQWPALAQAVSAYAQRSDAGPLRDLKGAATADDENFDSVFQTVTCADAPAPADPAVFARDTEDLGRKYGYLGANIASAGACLSLQSNTLPPTVIDGKGLPPVLLIQGTRDPATPYTGAAHMRAALPSARMLTVQGSGNHGQFIGGGPCVDDAGSAYLVHGTLADDASCPALPEPDPGTRAPRGAVPPVR</sequence>
<dbReference type="InterPro" id="IPR000073">
    <property type="entry name" value="AB_hydrolase_1"/>
</dbReference>
<name>A0ABP9HUP0_9ACTN</name>
<dbReference type="InterPro" id="IPR029058">
    <property type="entry name" value="AB_hydrolase_fold"/>
</dbReference>
<dbReference type="InterPro" id="IPR051601">
    <property type="entry name" value="Serine_prot/Carboxylest_S33"/>
</dbReference>
<keyword evidence="7" id="KW-1185">Reference proteome</keyword>
<keyword evidence="2" id="KW-0732">Signal</keyword>
<feature type="region of interest" description="Disordered" evidence="4">
    <location>
        <begin position="1"/>
        <end position="26"/>
    </location>
</feature>
<dbReference type="EMBL" id="BAABHS010000021">
    <property type="protein sequence ID" value="GAA4979053.1"/>
    <property type="molecule type" value="Genomic_DNA"/>
</dbReference>
<comment type="caution">
    <text evidence="6">The sequence shown here is derived from an EMBL/GenBank/DDBJ whole genome shotgun (WGS) entry which is preliminary data.</text>
</comment>
<dbReference type="Proteomes" id="UP001500466">
    <property type="component" value="Unassembled WGS sequence"/>
</dbReference>
<evidence type="ECO:0000313" key="7">
    <source>
        <dbReference type="Proteomes" id="UP001500466"/>
    </source>
</evidence>
<comment type="similarity">
    <text evidence="1">Belongs to the peptidase S33 family.</text>
</comment>
<evidence type="ECO:0000256" key="2">
    <source>
        <dbReference type="ARBA" id="ARBA00022729"/>
    </source>
</evidence>